<protein>
    <recommendedName>
        <fullName evidence="16">Cytochrome c oxidase subunit 2</fullName>
        <ecNumber evidence="16">7.1.1.9</ecNumber>
    </recommendedName>
</protein>
<dbReference type="InterPro" id="IPR008972">
    <property type="entry name" value="Cupredoxin"/>
</dbReference>
<comment type="cofactor">
    <cofactor evidence="16">
        <name>Cu cation</name>
        <dbReference type="ChEBI" id="CHEBI:23378"/>
    </cofactor>
    <text evidence="16">Binds a copper A center.</text>
</comment>
<comment type="catalytic activity">
    <reaction evidence="14 16">
        <text>4 Fe(II)-[cytochrome c] + O2 + 8 H(+)(in) = 4 Fe(III)-[cytochrome c] + 2 H2O + 4 H(+)(out)</text>
        <dbReference type="Rhea" id="RHEA:11436"/>
        <dbReference type="Rhea" id="RHEA-COMP:10350"/>
        <dbReference type="Rhea" id="RHEA-COMP:14399"/>
        <dbReference type="ChEBI" id="CHEBI:15377"/>
        <dbReference type="ChEBI" id="CHEBI:15378"/>
        <dbReference type="ChEBI" id="CHEBI:15379"/>
        <dbReference type="ChEBI" id="CHEBI:29033"/>
        <dbReference type="ChEBI" id="CHEBI:29034"/>
        <dbReference type="EC" id="7.1.1.9"/>
    </reaction>
</comment>
<dbReference type="PANTHER" id="PTHR22888">
    <property type="entry name" value="CYTOCHROME C OXIDASE, SUBUNIT II"/>
    <property type="match status" value="1"/>
</dbReference>
<dbReference type="Gene3D" id="2.60.40.420">
    <property type="entry name" value="Cupredoxins - blue copper proteins"/>
    <property type="match status" value="1"/>
</dbReference>
<keyword evidence="18" id="KW-0732">Signal</keyword>
<dbReference type="Gene3D" id="1.10.287.90">
    <property type="match status" value="1"/>
</dbReference>
<evidence type="ECO:0000256" key="18">
    <source>
        <dbReference type="SAM" id="SignalP"/>
    </source>
</evidence>
<comment type="function">
    <text evidence="13 16">Subunits I and II form the functional core of the enzyme complex. Electrons originating in cytochrome c are transferred via heme a and Cu(A) to the binuclear center formed by heme a3 and Cu(B).</text>
</comment>
<evidence type="ECO:0000256" key="6">
    <source>
        <dbReference type="ARBA" id="ARBA00022692"/>
    </source>
</evidence>
<feature type="chain" id="PRO_5012687378" description="Cytochrome c oxidase subunit 2" evidence="18">
    <location>
        <begin position="24"/>
        <end position="278"/>
    </location>
</feature>
<dbReference type="RefSeq" id="WP_376803732.1">
    <property type="nucleotide sequence ID" value="NZ_JAKFWN010000032.1"/>
</dbReference>
<dbReference type="Proteomes" id="UP000192872">
    <property type="component" value="Unassembled WGS sequence"/>
</dbReference>
<comment type="subcellular location">
    <subcellularLocation>
        <location evidence="15">Cell membrane</location>
        <topology evidence="15">Multi-pass membrane protein</topology>
    </subcellularLocation>
    <subcellularLocation>
        <location evidence="2">Membrane</location>
        <topology evidence="2">Multi-pass membrane protein</topology>
    </subcellularLocation>
</comment>
<dbReference type="CDD" id="cd13912">
    <property type="entry name" value="CcO_II_C"/>
    <property type="match status" value="1"/>
</dbReference>
<dbReference type="EC" id="7.1.1.9" evidence="16"/>
<keyword evidence="10 17" id="KW-1133">Transmembrane helix</keyword>
<dbReference type="AlphaFoldDB" id="A0A1W9I300"/>
<evidence type="ECO:0000256" key="11">
    <source>
        <dbReference type="ARBA" id="ARBA00023008"/>
    </source>
</evidence>
<dbReference type="PANTHER" id="PTHR22888:SF9">
    <property type="entry name" value="CYTOCHROME C OXIDASE SUBUNIT 2"/>
    <property type="match status" value="1"/>
</dbReference>
<evidence type="ECO:0000256" key="5">
    <source>
        <dbReference type="ARBA" id="ARBA00022660"/>
    </source>
</evidence>
<dbReference type="InterPro" id="IPR045187">
    <property type="entry name" value="CcO_II"/>
</dbReference>
<dbReference type="GO" id="GO:0004129">
    <property type="term" value="F:cytochrome-c oxidase activity"/>
    <property type="evidence" value="ECO:0007669"/>
    <property type="project" value="UniProtKB-EC"/>
</dbReference>
<evidence type="ECO:0000313" key="21">
    <source>
        <dbReference type="EMBL" id="OQW53967.1"/>
    </source>
</evidence>
<feature type="transmembrane region" description="Helical" evidence="17">
    <location>
        <begin position="47"/>
        <end position="72"/>
    </location>
</feature>
<evidence type="ECO:0000256" key="17">
    <source>
        <dbReference type="SAM" id="Phobius"/>
    </source>
</evidence>
<keyword evidence="8" id="KW-1278">Translocase</keyword>
<dbReference type="SUPFAM" id="SSF81464">
    <property type="entry name" value="Cytochrome c oxidase subunit II-like, transmembrane region"/>
    <property type="match status" value="1"/>
</dbReference>
<feature type="domain" description="Cytochrome oxidase subunit II transmembrane region profile" evidence="20">
    <location>
        <begin position="25"/>
        <end position="121"/>
    </location>
</feature>
<sequence length="278" mass="30220">MLRRFIALGVAALAAASGDTAHAAQPVSAGYNLQAAATQVASDIAWFHSSILIPIITAVTLLVLALLAYCAIRFRASANPVPSKTTHNVVIEVVWTLAPIIILIVIAIPSFKLLYEQQTTPKADLTVKAIGYQWYWGYAYPDHGNFAFDSYVVQDKDRKDPVNQPRLLAVDNEMVVPVGKVVRLQVTAQDVLHAFFVPSFGVQVTAVPGRLNEAWFKVERPGVYYGQCNELCGKDHSSMPIAVRALPEAEFAAWVDGAKKKFAASQSLDVANAQQAGR</sequence>
<dbReference type="SUPFAM" id="SSF49503">
    <property type="entry name" value="Cupredoxins"/>
    <property type="match status" value="1"/>
</dbReference>
<dbReference type="GO" id="GO:0016491">
    <property type="term" value="F:oxidoreductase activity"/>
    <property type="evidence" value="ECO:0007669"/>
    <property type="project" value="InterPro"/>
</dbReference>
<comment type="similarity">
    <text evidence="3 15">Belongs to the cytochrome c oxidase subunit 2 family.</text>
</comment>
<name>A0A1W9I300_9HYPH</name>
<comment type="caution">
    <text evidence="21">The sequence shown here is derived from an EMBL/GenBank/DDBJ whole genome shotgun (WGS) entry which is preliminary data.</text>
</comment>
<proteinExistence type="inferred from homology"/>
<feature type="signal peptide" evidence="18">
    <location>
        <begin position="1"/>
        <end position="23"/>
    </location>
</feature>
<evidence type="ECO:0000256" key="12">
    <source>
        <dbReference type="ARBA" id="ARBA00023136"/>
    </source>
</evidence>
<keyword evidence="5 15" id="KW-0679">Respiratory chain</keyword>
<dbReference type="InterPro" id="IPR011759">
    <property type="entry name" value="Cyt_c_oxidase_su2_TM_dom"/>
</dbReference>
<evidence type="ECO:0000256" key="2">
    <source>
        <dbReference type="ARBA" id="ARBA00004141"/>
    </source>
</evidence>
<keyword evidence="6 15" id="KW-0812">Transmembrane</keyword>
<evidence type="ECO:0000256" key="10">
    <source>
        <dbReference type="ARBA" id="ARBA00022989"/>
    </source>
</evidence>
<evidence type="ECO:0000259" key="20">
    <source>
        <dbReference type="PROSITE" id="PS50999"/>
    </source>
</evidence>
<keyword evidence="12 17" id="KW-0472">Membrane</keyword>
<dbReference type="Pfam" id="PF02790">
    <property type="entry name" value="COX2_TM"/>
    <property type="match status" value="1"/>
</dbReference>
<dbReference type="PROSITE" id="PS50857">
    <property type="entry name" value="COX2_CUA"/>
    <property type="match status" value="1"/>
</dbReference>
<evidence type="ECO:0000256" key="3">
    <source>
        <dbReference type="ARBA" id="ARBA00007866"/>
    </source>
</evidence>
<dbReference type="InterPro" id="IPR002429">
    <property type="entry name" value="CcO_II-like_C"/>
</dbReference>
<evidence type="ECO:0000313" key="22">
    <source>
        <dbReference type="Proteomes" id="UP000192872"/>
    </source>
</evidence>
<dbReference type="EMBL" id="LWDL01000005">
    <property type="protein sequence ID" value="OQW53967.1"/>
    <property type="molecule type" value="Genomic_DNA"/>
</dbReference>
<feature type="transmembrane region" description="Helical" evidence="17">
    <location>
        <begin position="93"/>
        <end position="115"/>
    </location>
</feature>
<dbReference type="GO" id="GO:0005886">
    <property type="term" value="C:plasma membrane"/>
    <property type="evidence" value="ECO:0007669"/>
    <property type="project" value="UniProtKB-SubCell"/>
</dbReference>
<keyword evidence="11 16" id="KW-0186">Copper</keyword>
<dbReference type="NCBIfam" id="TIGR02866">
    <property type="entry name" value="CoxB"/>
    <property type="match status" value="1"/>
</dbReference>
<organism evidence="21 22">
    <name type="scientific">Candidatus Raskinella chloraquaticus</name>
    <dbReference type="NCBI Taxonomy" id="1951219"/>
    <lineage>
        <taxon>Bacteria</taxon>
        <taxon>Pseudomonadati</taxon>
        <taxon>Pseudomonadota</taxon>
        <taxon>Alphaproteobacteria</taxon>
        <taxon>Hyphomicrobiales</taxon>
        <taxon>Phreatobacteraceae</taxon>
        <taxon>Candidatus Raskinella</taxon>
    </lineage>
</organism>
<evidence type="ECO:0000256" key="8">
    <source>
        <dbReference type="ARBA" id="ARBA00022967"/>
    </source>
</evidence>
<accession>A0A1W9I300</accession>
<dbReference type="GO" id="GO:0005507">
    <property type="term" value="F:copper ion binding"/>
    <property type="evidence" value="ECO:0007669"/>
    <property type="project" value="InterPro"/>
</dbReference>
<dbReference type="FunFam" id="2.60.40.420:FF:000001">
    <property type="entry name" value="Cytochrome c oxidase subunit 2"/>
    <property type="match status" value="1"/>
</dbReference>
<comment type="cofactor">
    <cofactor evidence="1">
        <name>heme</name>
        <dbReference type="ChEBI" id="CHEBI:30413"/>
    </cofactor>
</comment>
<dbReference type="InterPro" id="IPR014222">
    <property type="entry name" value="Cyt_c_oxidase_su2"/>
</dbReference>
<dbReference type="InterPro" id="IPR001505">
    <property type="entry name" value="Copper_CuA"/>
</dbReference>
<evidence type="ECO:0000256" key="16">
    <source>
        <dbReference type="RuleBase" id="RU004024"/>
    </source>
</evidence>
<evidence type="ECO:0000256" key="14">
    <source>
        <dbReference type="ARBA" id="ARBA00047816"/>
    </source>
</evidence>
<evidence type="ECO:0000256" key="1">
    <source>
        <dbReference type="ARBA" id="ARBA00001971"/>
    </source>
</evidence>
<dbReference type="PROSITE" id="PS00078">
    <property type="entry name" value="COX2"/>
    <property type="match status" value="1"/>
</dbReference>
<dbReference type="PROSITE" id="PS50999">
    <property type="entry name" value="COX2_TM"/>
    <property type="match status" value="1"/>
</dbReference>
<dbReference type="Pfam" id="PF00116">
    <property type="entry name" value="COX2"/>
    <property type="match status" value="1"/>
</dbReference>
<evidence type="ECO:0000259" key="19">
    <source>
        <dbReference type="PROSITE" id="PS50857"/>
    </source>
</evidence>
<dbReference type="InterPro" id="IPR034210">
    <property type="entry name" value="CcO_II_C"/>
</dbReference>
<reference evidence="21 22" key="1">
    <citation type="journal article" date="2017" name="Water Res.">
        <title>Comammox in drinking water systems.</title>
        <authorList>
            <person name="Wang Y."/>
            <person name="Ma L."/>
            <person name="Mao Y."/>
            <person name="Jiang X."/>
            <person name="Xia Y."/>
            <person name="Yu K."/>
            <person name="Li B."/>
            <person name="Zhang T."/>
        </authorList>
    </citation>
    <scope>NUCLEOTIDE SEQUENCE [LARGE SCALE GENOMIC DNA]</scope>
    <source>
        <strain evidence="21">SG_bin8</strain>
    </source>
</reference>
<gene>
    <name evidence="21" type="ORF">A4S15_00225</name>
</gene>
<keyword evidence="4 15" id="KW-0813">Transport</keyword>
<keyword evidence="9 15" id="KW-0249">Electron transport</keyword>
<evidence type="ECO:0000256" key="4">
    <source>
        <dbReference type="ARBA" id="ARBA00022448"/>
    </source>
</evidence>
<dbReference type="GO" id="GO:0042773">
    <property type="term" value="P:ATP synthesis coupled electron transport"/>
    <property type="evidence" value="ECO:0007669"/>
    <property type="project" value="TreeGrafter"/>
</dbReference>
<evidence type="ECO:0000256" key="9">
    <source>
        <dbReference type="ARBA" id="ARBA00022982"/>
    </source>
</evidence>
<keyword evidence="7 16" id="KW-0479">Metal-binding</keyword>
<evidence type="ECO:0000256" key="7">
    <source>
        <dbReference type="ARBA" id="ARBA00022723"/>
    </source>
</evidence>
<evidence type="ECO:0000256" key="13">
    <source>
        <dbReference type="ARBA" id="ARBA00024688"/>
    </source>
</evidence>
<dbReference type="InterPro" id="IPR036257">
    <property type="entry name" value="Cyt_c_oxidase_su2_TM_sf"/>
</dbReference>
<dbReference type="STRING" id="1827387.A4S15_00225"/>
<evidence type="ECO:0000256" key="15">
    <source>
        <dbReference type="RuleBase" id="RU000456"/>
    </source>
</evidence>
<dbReference type="PRINTS" id="PR01166">
    <property type="entry name" value="CYCOXIDASEII"/>
</dbReference>
<feature type="domain" description="Cytochrome oxidase subunit II copper A binding" evidence="19">
    <location>
        <begin position="122"/>
        <end position="257"/>
    </location>
</feature>